<keyword evidence="3" id="KW-0064">Aspartyl protease</keyword>
<dbReference type="Gene3D" id="3.40.50.1450">
    <property type="entry name" value="HybD-like"/>
    <property type="match status" value="1"/>
</dbReference>
<gene>
    <name evidence="5" type="ORF">ACCI49_09415</name>
</gene>
<proteinExistence type="inferred from homology"/>
<dbReference type="EMBL" id="JBGMEK010000016">
    <property type="protein sequence ID" value="MFA0811136.1"/>
    <property type="molecule type" value="Genomic_DNA"/>
</dbReference>
<sequence>MTNKEVPKRWLLISLGNHFRSDDGVGPYLLHKLKASIGDSAEFLENGGDMVGLLGQWKGRRVCLVDAVRIEGQKPGNLIRVNGLEDSFAPSLCNTSSHGFSLAEAIGLGETLQSLPRQLVVFAICAENFTCGNRLSAEVEKAALLAEQQITALVKADNGGQQCTNNP</sequence>
<name>A0ABV4NYE4_9GAMM</name>
<organism evidence="5 6">
    <name type="scientific">Microbulbifer epialgicus</name>
    <dbReference type="NCBI Taxonomy" id="393907"/>
    <lineage>
        <taxon>Bacteria</taxon>
        <taxon>Pseudomonadati</taxon>
        <taxon>Pseudomonadota</taxon>
        <taxon>Gammaproteobacteria</taxon>
        <taxon>Cellvibrionales</taxon>
        <taxon>Microbulbiferaceae</taxon>
        <taxon>Microbulbifer</taxon>
    </lineage>
</organism>
<dbReference type="GO" id="GO:0008233">
    <property type="term" value="F:peptidase activity"/>
    <property type="evidence" value="ECO:0007669"/>
    <property type="project" value="UniProtKB-KW"/>
</dbReference>
<dbReference type="PANTHER" id="PTHR30302">
    <property type="entry name" value="HYDROGENASE 1 MATURATION PROTEASE"/>
    <property type="match status" value="1"/>
</dbReference>
<dbReference type="Proteomes" id="UP001569428">
    <property type="component" value="Unassembled WGS sequence"/>
</dbReference>
<dbReference type="NCBIfam" id="TIGR00072">
    <property type="entry name" value="hydrog_prot"/>
    <property type="match status" value="1"/>
</dbReference>
<keyword evidence="4" id="KW-0378">Hydrolase</keyword>
<evidence type="ECO:0000256" key="2">
    <source>
        <dbReference type="ARBA" id="ARBA00022670"/>
    </source>
</evidence>
<dbReference type="InterPro" id="IPR023430">
    <property type="entry name" value="Pept_HybD-like_dom_sf"/>
</dbReference>
<comment type="similarity">
    <text evidence="1">Belongs to the peptidase A31 family.</text>
</comment>
<dbReference type="Pfam" id="PF01750">
    <property type="entry name" value="HycI"/>
    <property type="match status" value="1"/>
</dbReference>
<dbReference type="InterPro" id="IPR000671">
    <property type="entry name" value="Peptidase_A31"/>
</dbReference>
<reference evidence="5 6" key="1">
    <citation type="submission" date="2024-08" db="EMBL/GenBank/DDBJ databases">
        <authorList>
            <person name="Ishaq N."/>
        </authorList>
    </citation>
    <scope>NUCLEOTIDE SEQUENCE [LARGE SCALE GENOMIC DNA]</scope>
    <source>
        <strain evidence="5 6">DSM 18651</strain>
    </source>
</reference>
<dbReference type="PANTHER" id="PTHR30302:SF1">
    <property type="entry name" value="HYDROGENASE 2 MATURATION PROTEASE"/>
    <property type="match status" value="1"/>
</dbReference>
<protein>
    <submittedName>
        <fullName evidence="5">Hydrogenase maturation protease</fullName>
    </submittedName>
</protein>
<keyword evidence="6" id="KW-1185">Reference proteome</keyword>
<evidence type="ECO:0000313" key="6">
    <source>
        <dbReference type="Proteomes" id="UP001569428"/>
    </source>
</evidence>
<evidence type="ECO:0000313" key="5">
    <source>
        <dbReference type="EMBL" id="MFA0811136.1"/>
    </source>
</evidence>
<accession>A0ABV4NYE4</accession>
<keyword evidence="2 5" id="KW-0645">Protease</keyword>
<dbReference type="SUPFAM" id="SSF53163">
    <property type="entry name" value="HybD-like"/>
    <property type="match status" value="1"/>
</dbReference>
<dbReference type="CDD" id="cd00518">
    <property type="entry name" value="H2MP"/>
    <property type="match status" value="1"/>
</dbReference>
<evidence type="ECO:0000256" key="1">
    <source>
        <dbReference type="ARBA" id="ARBA00006814"/>
    </source>
</evidence>
<dbReference type="GO" id="GO:0006508">
    <property type="term" value="P:proteolysis"/>
    <property type="evidence" value="ECO:0007669"/>
    <property type="project" value="UniProtKB-KW"/>
</dbReference>
<dbReference type="RefSeq" id="WP_371838705.1">
    <property type="nucleotide sequence ID" value="NZ_JBGMEK010000016.1"/>
</dbReference>
<evidence type="ECO:0000256" key="3">
    <source>
        <dbReference type="ARBA" id="ARBA00022750"/>
    </source>
</evidence>
<comment type="caution">
    <text evidence="5">The sequence shown here is derived from an EMBL/GenBank/DDBJ whole genome shotgun (WGS) entry which is preliminary data.</text>
</comment>
<evidence type="ECO:0000256" key="4">
    <source>
        <dbReference type="ARBA" id="ARBA00022801"/>
    </source>
</evidence>